<dbReference type="InterPro" id="IPR000644">
    <property type="entry name" value="CBS_dom"/>
</dbReference>
<dbReference type="PANTHER" id="PTHR43080:SF2">
    <property type="entry name" value="CBS DOMAIN-CONTAINING PROTEIN"/>
    <property type="match status" value="1"/>
</dbReference>
<protein>
    <recommendedName>
        <fullName evidence="7">CBS domain-containing protein</fullName>
    </recommendedName>
</protein>
<gene>
    <name evidence="5" type="ORF">B9J98_02350</name>
</gene>
<dbReference type="Proteomes" id="UP000244066">
    <property type="component" value="Unassembled WGS sequence"/>
</dbReference>
<dbReference type="InterPro" id="IPR044065">
    <property type="entry name" value="ACP_MB"/>
</dbReference>
<proteinExistence type="predicted"/>
<dbReference type="AlphaFoldDB" id="A0A2R7Y8D8"/>
<dbReference type="PROSITE" id="PS51371">
    <property type="entry name" value="CBS"/>
    <property type="match status" value="2"/>
</dbReference>
<dbReference type="Gene3D" id="3.10.580.10">
    <property type="entry name" value="CBS-domain"/>
    <property type="match status" value="1"/>
</dbReference>
<reference evidence="5 6" key="1">
    <citation type="submission" date="2017-04" db="EMBL/GenBank/DDBJ databases">
        <title>Draft Aigarchaeota genome from a New Zealand hot spring.</title>
        <authorList>
            <person name="Reysenbach A.-L."/>
            <person name="Donaho J.A."/>
            <person name="Gerhart J."/>
            <person name="Kelley J.F."/>
            <person name="Kouba K."/>
            <person name="Podar M."/>
            <person name="Stott M."/>
        </authorList>
    </citation>
    <scope>NUCLEOTIDE SEQUENCE [LARGE SCALE GENOMIC DNA]</scope>
    <source>
        <strain evidence="5">NZ13_MG1</strain>
    </source>
</reference>
<accession>A0A2R7Y8D8</accession>
<evidence type="ECO:0000313" key="5">
    <source>
        <dbReference type="EMBL" id="PUA33800.1"/>
    </source>
</evidence>
<dbReference type="PROSITE" id="PS51901">
    <property type="entry name" value="ACP_MB"/>
    <property type="match status" value="1"/>
</dbReference>
<dbReference type="EMBL" id="NDWU01000004">
    <property type="protein sequence ID" value="PUA33800.1"/>
    <property type="molecule type" value="Genomic_DNA"/>
</dbReference>
<dbReference type="Pfam" id="PF00571">
    <property type="entry name" value="CBS"/>
    <property type="match status" value="2"/>
</dbReference>
<sequence length="195" mass="21543">MVKPASLAEELRVKDIMSSPVIDADVEESAEDVANKMVRYNVGSIVVTEKGFPVGMITKRDLVYKVVAKNLKPSEVKAKDIMSTPIHVANPDDLIDNALRSMNKLKIDHLAVVHRDKLVGIISTTDILQVTPEILEIVREKMKMGNVKASGEGYTEGFCDACGEWSDMLLRVDDQYLCEDCRMELEGRGGEESGS</sequence>
<organism evidence="5 6">
    <name type="scientific">Candidatus Terraquivivens tikiterensis</name>
    <dbReference type="NCBI Taxonomy" id="1980982"/>
    <lineage>
        <taxon>Archaea</taxon>
        <taxon>Nitrososphaerota</taxon>
        <taxon>Candidatus Wolframiiraptoraceae</taxon>
        <taxon>Candidatus Terraquivivens</taxon>
    </lineage>
</organism>
<feature type="domain" description="CBS" evidence="3">
    <location>
        <begin position="17"/>
        <end position="74"/>
    </location>
</feature>
<evidence type="ECO:0000313" key="6">
    <source>
        <dbReference type="Proteomes" id="UP000244066"/>
    </source>
</evidence>
<name>A0A2R7Y8D8_9ARCH</name>
<dbReference type="InterPro" id="IPR046342">
    <property type="entry name" value="CBS_dom_sf"/>
</dbReference>
<feature type="domain" description="CBS" evidence="3">
    <location>
        <begin position="82"/>
        <end position="137"/>
    </location>
</feature>
<evidence type="ECO:0000256" key="1">
    <source>
        <dbReference type="ARBA" id="ARBA00023122"/>
    </source>
</evidence>
<evidence type="ECO:0008006" key="7">
    <source>
        <dbReference type="Google" id="ProtNLM"/>
    </source>
</evidence>
<feature type="domain" description="ACP-type MB" evidence="4">
    <location>
        <begin position="154"/>
        <end position="188"/>
    </location>
</feature>
<keyword evidence="1 2" id="KW-0129">CBS domain</keyword>
<dbReference type="SUPFAM" id="SSF54631">
    <property type="entry name" value="CBS-domain pair"/>
    <property type="match status" value="1"/>
</dbReference>
<evidence type="ECO:0000256" key="2">
    <source>
        <dbReference type="PROSITE-ProRule" id="PRU00703"/>
    </source>
</evidence>
<dbReference type="PANTHER" id="PTHR43080">
    <property type="entry name" value="CBS DOMAIN-CONTAINING PROTEIN CBSX3, MITOCHONDRIAL"/>
    <property type="match status" value="1"/>
</dbReference>
<comment type="caution">
    <text evidence="5">The sequence shown here is derived from an EMBL/GenBank/DDBJ whole genome shotgun (WGS) entry which is preliminary data.</text>
</comment>
<dbReference type="SMART" id="SM00116">
    <property type="entry name" value="CBS"/>
    <property type="match status" value="2"/>
</dbReference>
<evidence type="ECO:0000259" key="4">
    <source>
        <dbReference type="PROSITE" id="PS51901"/>
    </source>
</evidence>
<evidence type="ECO:0000259" key="3">
    <source>
        <dbReference type="PROSITE" id="PS51371"/>
    </source>
</evidence>
<dbReference type="InterPro" id="IPR051257">
    <property type="entry name" value="Diverse_CBS-Domain"/>
</dbReference>